<evidence type="ECO:0000313" key="8">
    <source>
        <dbReference type="EMBL" id="KAJ0211531.1"/>
    </source>
</evidence>
<dbReference type="GO" id="GO:0008270">
    <property type="term" value="F:zinc ion binding"/>
    <property type="evidence" value="ECO:0007669"/>
    <property type="project" value="UniProtKB-KW"/>
</dbReference>
<dbReference type="PROSITE" id="PS50016">
    <property type="entry name" value="ZF_PHD_2"/>
    <property type="match status" value="1"/>
</dbReference>
<feature type="domain" description="RING-type" evidence="7">
    <location>
        <begin position="88"/>
        <end position="129"/>
    </location>
</feature>
<dbReference type="SUPFAM" id="SSF57850">
    <property type="entry name" value="RING/U-box"/>
    <property type="match status" value="1"/>
</dbReference>
<accession>A0A9R1VS47</accession>
<dbReference type="SMART" id="SM00184">
    <property type="entry name" value="RING"/>
    <property type="match status" value="2"/>
</dbReference>
<feature type="region of interest" description="Disordered" evidence="5">
    <location>
        <begin position="231"/>
        <end position="252"/>
    </location>
</feature>
<evidence type="ECO:0000256" key="3">
    <source>
        <dbReference type="ARBA" id="ARBA00022833"/>
    </source>
</evidence>
<dbReference type="EMBL" id="NBSK02000004">
    <property type="protein sequence ID" value="KAJ0211531.1"/>
    <property type="molecule type" value="Genomic_DNA"/>
</dbReference>
<dbReference type="InterPro" id="IPR019787">
    <property type="entry name" value="Znf_PHD-finger"/>
</dbReference>
<evidence type="ECO:0000256" key="1">
    <source>
        <dbReference type="ARBA" id="ARBA00022723"/>
    </source>
</evidence>
<proteinExistence type="predicted"/>
<evidence type="ECO:0000256" key="2">
    <source>
        <dbReference type="ARBA" id="ARBA00022771"/>
    </source>
</evidence>
<keyword evidence="3" id="KW-0862">Zinc</keyword>
<feature type="compositionally biased region" description="Polar residues" evidence="5">
    <location>
        <begin position="235"/>
        <end position="252"/>
    </location>
</feature>
<dbReference type="PROSITE" id="PS00518">
    <property type="entry name" value="ZF_RING_1"/>
    <property type="match status" value="1"/>
</dbReference>
<dbReference type="InterPro" id="IPR017907">
    <property type="entry name" value="Znf_RING_CS"/>
</dbReference>
<reference evidence="8 9" key="1">
    <citation type="journal article" date="2017" name="Nat. Commun.">
        <title>Genome assembly with in vitro proximity ligation data and whole-genome triplication in lettuce.</title>
        <authorList>
            <person name="Reyes-Chin-Wo S."/>
            <person name="Wang Z."/>
            <person name="Yang X."/>
            <person name="Kozik A."/>
            <person name="Arikit S."/>
            <person name="Song C."/>
            <person name="Xia L."/>
            <person name="Froenicke L."/>
            <person name="Lavelle D.O."/>
            <person name="Truco M.J."/>
            <person name="Xia R."/>
            <person name="Zhu S."/>
            <person name="Xu C."/>
            <person name="Xu H."/>
            <person name="Xu X."/>
            <person name="Cox K."/>
            <person name="Korf I."/>
            <person name="Meyers B.C."/>
            <person name="Michelmore R.W."/>
        </authorList>
    </citation>
    <scope>NUCLEOTIDE SEQUENCE [LARGE SCALE GENOMIC DNA]</scope>
    <source>
        <strain evidence="9">cv. Salinas</strain>
        <tissue evidence="8">Seedlings</tissue>
    </source>
</reference>
<comment type="caution">
    <text evidence="8">The sequence shown here is derived from an EMBL/GenBank/DDBJ whole genome shotgun (WGS) entry which is preliminary data.</text>
</comment>
<protein>
    <recommendedName>
        <fullName evidence="10">PHD-type domain-containing protein</fullName>
    </recommendedName>
</protein>
<feature type="region of interest" description="Disordered" evidence="5">
    <location>
        <begin position="271"/>
        <end position="294"/>
    </location>
</feature>
<keyword evidence="9" id="KW-1185">Reference proteome</keyword>
<evidence type="ECO:0000259" key="6">
    <source>
        <dbReference type="PROSITE" id="PS50016"/>
    </source>
</evidence>
<dbReference type="Proteomes" id="UP000235145">
    <property type="component" value="Unassembled WGS sequence"/>
</dbReference>
<dbReference type="PANTHER" id="PTHR47177:SF4">
    <property type="entry name" value="OS06G0283200 PROTEIN"/>
    <property type="match status" value="1"/>
</dbReference>
<dbReference type="InterPro" id="IPR011011">
    <property type="entry name" value="Znf_FYVE_PHD"/>
</dbReference>
<feature type="domain" description="PHD-type" evidence="6">
    <location>
        <begin position="174"/>
        <end position="223"/>
    </location>
</feature>
<dbReference type="OrthoDB" id="365379at2759"/>
<keyword evidence="2 4" id="KW-0863">Zinc-finger</keyword>
<dbReference type="Pfam" id="PF00628">
    <property type="entry name" value="PHD"/>
    <property type="match status" value="1"/>
</dbReference>
<dbReference type="Pfam" id="PF13639">
    <property type="entry name" value="zf-RING_2"/>
    <property type="match status" value="1"/>
</dbReference>
<dbReference type="PROSITE" id="PS50089">
    <property type="entry name" value="ZF_RING_2"/>
    <property type="match status" value="1"/>
</dbReference>
<dbReference type="PANTHER" id="PTHR47177">
    <property type="entry name" value="F18C1.6 PROTEIN"/>
    <property type="match status" value="1"/>
</dbReference>
<name>A0A9R1VS47_LACSA</name>
<dbReference type="InterPro" id="IPR058746">
    <property type="entry name" value="Znf_RING-type_Topors"/>
</dbReference>
<dbReference type="AlphaFoldDB" id="A0A9R1VS47"/>
<dbReference type="CDD" id="cd16574">
    <property type="entry name" value="RING-HC_Topors"/>
    <property type="match status" value="1"/>
</dbReference>
<evidence type="ECO:0000256" key="4">
    <source>
        <dbReference type="PROSITE-ProRule" id="PRU00175"/>
    </source>
</evidence>
<dbReference type="InterPro" id="IPR001965">
    <property type="entry name" value="Znf_PHD"/>
</dbReference>
<evidence type="ECO:0000313" key="9">
    <source>
        <dbReference type="Proteomes" id="UP000235145"/>
    </source>
</evidence>
<gene>
    <name evidence="8" type="ORF">LSAT_V11C400201530</name>
</gene>
<feature type="region of interest" description="Disordered" evidence="5">
    <location>
        <begin position="46"/>
        <end position="78"/>
    </location>
</feature>
<dbReference type="Gene3D" id="3.30.40.10">
    <property type="entry name" value="Zinc/RING finger domain, C3HC4 (zinc finger)"/>
    <property type="match status" value="2"/>
</dbReference>
<evidence type="ECO:0008006" key="10">
    <source>
        <dbReference type="Google" id="ProtNLM"/>
    </source>
</evidence>
<dbReference type="SMART" id="SM00249">
    <property type="entry name" value="PHD"/>
    <property type="match status" value="1"/>
</dbReference>
<organism evidence="8 9">
    <name type="scientific">Lactuca sativa</name>
    <name type="common">Garden lettuce</name>
    <dbReference type="NCBI Taxonomy" id="4236"/>
    <lineage>
        <taxon>Eukaryota</taxon>
        <taxon>Viridiplantae</taxon>
        <taxon>Streptophyta</taxon>
        <taxon>Embryophyta</taxon>
        <taxon>Tracheophyta</taxon>
        <taxon>Spermatophyta</taxon>
        <taxon>Magnoliopsida</taxon>
        <taxon>eudicotyledons</taxon>
        <taxon>Gunneridae</taxon>
        <taxon>Pentapetalae</taxon>
        <taxon>asterids</taxon>
        <taxon>campanulids</taxon>
        <taxon>Asterales</taxon>
        <taxon>Asteraceae</taxon>
        <taxon>Cichorioideae</taxon>
        <taxon>Cichorieae</taxon>
        <taxon>Lactucinae</taxon>
        <taxon>Lactuca</taxon>
    </lineage>
</organism>
<dbReference type="SUPFAM" id="SSF57903">
    <property type="entry name" value="FYVE/PHD zinc finger"/>
    <property type="match status" value="1"/>
</dbReference>
<keyword evidence="1" id="KW-0479">Metal-binding</keyword>
<dbReference type="Gramene" id="rna-gnl|WGS:NBSK|LSAT_4X112441_mrna">
    <property type="protein sequence ID" value="cds-PLY86522.1"/>
    <property type="gene ID" value="gene-LSAT_4X112441"/>
</dbReference>
<evidence type="ECO:0000256" key="5">
    <source>
        <dbReference type="SAM" id="MobiDB-lite"/>
    </source>
</evidence>
<evidence type="ECO:0000259" key="7">
    <source>
        <dbReference type="PROSITE" id="PS50089"/>
    </source>
</evidence>
<feature type="compositionally biased region" description="Low complexity" evidence="5">
    <location>
        <begin position="55"/>
        <end position="66"/>
    </location>
</feature>
<dbReference type="InterPro" id="IPR001841">
    <property type="entry name" value="Znf_RING"/>
</dbReference>
<sequence length="603" mass="67403">MLPIKSEPIENPPEIGINCLPDIKSEIPDYPPDVKLESIEYTHEIPPTKRLKTLSSASPSPSPSSKGKSKAVKEEDDDSLWDQQLDTCGVCLLEEGMSRRGFIDSCDHYFCFVCIMEWAKVESRCPICKRRFSTIRRPQDGVFLSERIVNVPVRDQVYYHNGNATLTPSDPYSQVKCSICSLSSDDHLLLLCDLCDSASHSYCVGLGVTVPEGDWFCQDCNFSKNEHSKVETDPTFENDTTYPSTSSSNPLHFTQSKVSINDIVRESNSSSSSMAMADSFGQHKSAPHVDRISNSSNVSNARTLKRCVNVHARIKVLRENWDGFRGGALNFSSSFSNGNKESQQESTSNVDADKAWKMMDMAAKALGKKNHVGKKDSKVHLKKERLLNDACKVKLNINYLGSFKKHDDNGGASRNQDNVERVVPCSRKIVAKNWGYNGQNVTRKDCGGVTSKSNVVGCSDRLLIGEGKLCGKKEIFDSGFKEKGSVKKETQIDNNIKKVEDAKSEIQSLVKLNLKLLSRNKKLDVDVFKEVARHATHSIMATCGIEQPKSRFRSFEKLVCDHHETRKRPTSTLMPTSCRECFFIFVKDVVNTIAFDTITSFKI</sequence>
<dbReference type="InterPro" id="IPR013083">
    <property type="entry name" value="Znf_RING/FYVE/PHD"/>
</dbReference>